<keyword evidence="3" id="KW-1185">Reference proteome</keyword>
<feature type="domain" description="Replication protein A 70 kDa DNA-binding subunit B/D first OB fold" evidence="1">
    <location>
        <begin position="1"/>
        <end position="55"/>
    </location>
</feature>
<name>A0A445B475_ARAHY</name>
<sequence>MHVSVGKDLISVFESLISEGDVYVFVYFGVSNNCGLYRISHHFRLFFQAKTIVLPSFCDAIPLYGIKLVTFRTIIGYSLQHHFLVNITGVMTGVESEKKYVKNDKLNDILVIHIENGGCIFSMPLLST</sequence>
<dbReference type="Pfam" id="PF02721">
    <property type="entry name" value="DUF223"/>
    <property type="match status" value="1"/>
</dbReference>
<evidence type="ECO:0000313" key="2">
    <source>
        <dbReference type="EMBL" id="RYR33477.1"/>
    </source>
</evidence>
<proteinExistence type="predicted"/>
<dbReference type="Proteomes" id="UP000289738">
    <property type="component" value="Chromosome A10"/>
</dbReference>
<gene>
    <name evidence="2" type="ORF">Ahy_A10g048060</name>
</gene>
<evidence type="ECO:0000313" key="3">
    <source>
        <dbReference type="Proteomes" id="UP000289738"/>
    </source>
</evidence>
<dbReference type="InterPro" id="IPR003871">
    <property type="entry name" value="RFA1B/D_OB_1st"/>
</dbReference>
<organism evidence="2 3">
    <name type="scientific">Arachis hypogaea</name>
    <name type="common">Peanut</name>
    <dbReference type="NCBI Taxonomy" id="3818"/>
    <lineage>
        <taxon>Eukaryota</taxon>
        <taxon>Viridiplantae</taxon>
        <taxon>Streptophyta</taxon>
        <taxon>Embryophyta</taxon>
        <taxon>Tracheophyta</taxon>
        <taxon>Spermatophyta</taxon>
        <taxon>Magnoliopsida</taxon>
        <taxon>eudicotyledons</taxon>
        <taxon>Gunneridae</taxon>
        <taxon>Pentapetalae</taxon>
        <taxon>rosids</taxon>
        <taxon>fabids</taxon>
        <taxon>Fabales</taxon>
        <taxon>Fabaceae</taxon>
        <taxon>Papilionoideae</taxon>
        <taxon>50 kb inversion clade</taxon>
        <taxon>dalbergioids sensu lato</taxon>
        <taxon>Dalbergieae</taxon>
        <taxon>Pterocarpus clade</taxon>
        <taxon>Arachis</taxon>
    </lineage>
</organism>
<dbReference type="EMBL" id="SDMP01000010">
    <property type="protein sequence ID" value="RYR33477.1"/>
    <property type="molecule type" value="Genomic_DNA"/>
</dbReference>
<evidence type="ECO:0000259" key="1">
    <source>
        <dbReference type="Pfam" id="PF02721"/>
    </source>
</evidence>
<reference evidence="2 3" key="1">
    <citation type="submission" date="2019-01" db="EMBL/GenBank/DDBJ databases">
        <title>Sequencing of cultivated peanut Arachis hypogaea provides insights into genome evolution and oil improvement.</title>
        <authorList>
            <person name="Chen X."/>
        </authorList>
    </citation>
    <scope>NUCLEOTIDE SEQUENCE [LARGE SCALE GENOMIC DNA]</scope>
    <source>
        <strain evidence="3">cv. Fuhuasheng</strain>
        <tissue evidence="2">Leaves</tissue>
    </source>
</reference>
<accession>A0A445B475</accession>
<protein>
    <recommendedName>
        <fullName evidence="1">Replication protein A 70 kDa DNA-binding subunit B/D first OB fold domain-containing protein</fullName>
    </recommendedName>
</protein>
<dbReference type="AlphaFoldDB" id="A0A445B475"/>
<comment type="caution">
    <text evidence="2">The sequence shown here is derived from an EMBL/GenBank/DDBJ whole genome shotgun (WGS) entry which is preliminary data.</text>
</comment>